<proteinExistence type="predicted"/>
<dbReference type="Proteomes" id="UP000294257">
    <property type="component" value="Unassembled WGS sequence"/>
</dbReference>
<dbReference type="RefSeq" id="WP_130343118.1">
    <property type="nucleotide sequence ID" value="NZ_SGWQ01000002.1"/>
</dbReference>
<dbReference type="Pfam" id="PF04149">
    <property type="entry name" value="DUF397"/>
    <property type="match status" value="1"/>
</dbReference>
<dbReference type="EMBL" id="SGWQ01000002">
    <property type="protein sequence ID" value="RZS43243.1"/>
    <property type="molecule type" value="Genomic_DNA"/>
</dbReference>
<organism evidence="2 3">
    <name type="scientific">Herbihabitans rhizosphaerae</name>
    <dbReference type="NCBI Taxonomy" id="1872711"/>
    <lineage>
        <taxon>Bacteria</taxon>
        <taxon>Bacillati</taxon>
        <taxon>Actinomycetota</taxon>
        <taxon>Actinomycetes</taxon>
        <taxon>Pseudonocardiales</taxon>
        <taxon>Pseudonocardiaceae</taxon>
        <taxon>Herbihabitans</taxon>
    </lineage>
</organism>
<evidence type="ECO:0000259" key="1">
    <source>
        <dbReference type="Pfam" id="PF04149"/>
    </source>
</evidence>
<comment type="caution">
    <text evidence="2">The sequence shown here is derived from an EMBL/GenBank/DDBJ whole genome shotgun (WGS) entry which is preliminary data.</text>
</comment>
<evidence type="ECO:0000313" key="2">
    <source>
        <dbReference type="EMBL" id="RZS43243.1"/>
    </source>
</evidence>
<accession>A0A4V2EU40</accession>
<reference evidence="2 3" key="1">
    <citation type="submission" date="2019-02" db="EMBL/GenBank/DDBJ databases">
        <title>Genomic Encyclopedia of Type Strains, Phase IV (KMG-IV): sequencing the most valuable type-strain genomes for metagenomic binning, comparative biology and taxonomic classification.</title>
        <authorList>
            <person name="Goeker M."/>
        </authorList>
    </citation>
    <scope>NUCLEOTIDE SEQUENCE [LARGE SCALE GENOMIC DNA]</scope>
    <source>
        <strain evidence="2 3">DSM 101727</strain>
    </source>
</reference>
<feature type="domain" description="DUF397" evidence="1">
    <location>
        <begin position="7"/>
        <end position="54"/>
    </location>
</feature>
<sequence>MFSSAIWRKSSYSGTHEEDTCVEVAFVADSIGVRDSKNRGGRALVFSDPAWKSLQHNMIH</sequence>
<protein>
    <submittedName>
        <fullName evidence="2">Uncharacterized protein DUF397</fullName>
    </submittedName>
</protein>
<name>A0A4V2EU40_9PSEU</name>
<gene>
    <name evidence="2" type="ORF">EV193_102222</name>
</gene>
<evidence type="ECO:0000313" key="3">
    <source>
        <dbReference type="Proteomes" id="UP000294257"/>
    </source>
</evidence>
<dbReference type="InterPro" id="IPR007278">
    <property type="entry name" value="DUF397"/>
</dbReference>
<dbReference type="OrthoDB" id="4299240at2"/>
<keyword evidence="3" id="KW-1185">Reference proteome</keyword>
<dbReference type="AlphaFoldDB" id="A0A4V2EU40"/>